<evidence type="ECO:0000259" key="1">
    <source>
        <dbReference type="PROSITE" id="PS50181"/>
    </source>
</evidence>
<reference evidence="2 3" key="1">
    <citation type="journal article" date="2013" name="PLoS Genet.">
        <title>Comparative genome structure, secondary metabolite, and effector coding capacity across Cochliobolus pathogens.</title>
        <authorList>
            <person name="Condon B.J."/>
            <person name="Leng Y."/>
            <person name="Wu D."/>
            <person name="Bushley K.E."/>
            <person name="Ohm R.A."/>
            <person name="Otillar R."/>
            <person name="Martin J."/>
            <person name="Schackwitz W."/>
            <person name="Grimwood J."/>
            <person name="MohdZainudin N."/>
            <person name="Xue C."/>
            <person name="Wang R."/>
            <person name="Manning V.A."/>
            <person name="Dhillon B."/>
            <person name="Tu Z.J."/>
            <person name="Steffenson B.J."/>
            <person name="Salamov A."/>
            <person name="Sun H."/>
            <person name="Lowry S."/>
            <person name="LaButti K."/>
            <person name="Han J."/>
            <person name="Copeland A."/>
            <person name="Lindquist E."/>
            <person name="Barry K."/>
            <person name="Schmutz J."/>
            <person name="Baker S.E."/>
            <person name="Ciuffetti L.M."/>
            <person name="Grigoriev I.V."/>
            <person name="Zhong S."/>
            <person name="Turgeon B.G."/>
        </authorList>
    </citation>
    <scope>NUCLEOTIDE SEQUENCE [LARGE SCALE GENOMIC DNA]</scope>
    <source>
        <strain evidence="2 3">26-R-13</strain>
    </source>
</reference>
<accession>W6Y563</accession>
<feature type="domain" description="F-box" evidence="1">
    <location>
        <begin position="1"/>
        <end position="47"/>
    </location>
</feature>
<dbReference type="OrthoDB" id="5139943at2759"/>
<dbReference type="InterPro" id="IPR036047">
    <property type="entry name" value="F-box-like_dom_sf"/>
</dbReference>
<evidence type="ECO:0000313" key="3">
    <source>
        <dbReference type="Proteomes" id="UP000053841"/>
    </source>
</evidence>
<dbReference type="Proteomes" id="UP000053841">
    <property type="component" value="Unassembled WGS sequence"/>
</dbReference>
<dbReference type="SMART" id="SM00256">
    <property type="entry name" value="FBOX"/>
    <property type="match status" value="1"/>
</dbReference>
<dbReference type="EMBL" id="KI964625">
    <property type="protein sequence ID" value="EUC32770.1"/>
    <property type="molecule type" value="Genomic_DNA"/>
</dbReference>
<sequence>MPGLLSLPTELLQQIASSLPCSSALNLLRVNHQLRKACNDRLVFQQIAKRDLNYSSLSKWGLYDGLILFEDDDPLLTSASLPETIRLAFAAEKCIKSSTKKSDAWVFKVPKNTRRYDVLDWVPHMTALGHCAMSSLKPESFVIIYDDLLTYKFPENDLIATNFVITCTLLHQLRYCISAETQVKKPLDRHFKANPGRSQTSHADSITHLRNRVRSYGSFKQDFHLDEAAALLPTFLLELAVYRLFPEQLRRQLPAVSSICFRELMQIPPLFPQDPSSSPSFAECYVQKMVTPGFLGGKWTGYYSEQRDSAHVRSFDPPMRDINIVARAPEGAPDVASVIDRETRGVDAHGEFSLQGRVKKNGQVELVKRYIVNAWTWSWMGCMTPFGIAGTWGHESAELDEFDSFGGYFWIWKEDWCDGDR</sequence>
<dbReference type="AlphaFoldDB" id="W6Y563"/>
<dbReference type="HOGENOM" id="CLU_653822_0_0_1"/>
<protein>
    <recommendedName>
        <fullName evidence="1">F-box domain-containing protein</fullName>
    </recommendedName>
</protein>
<name>W6Y563_COCC2</name>
<organism evidence="2 3">
    <name type="scientific">Cochliobolus carbonum (strain 26-R-13)</name>
    <name type="common">Maize leaf spot fungus</name>
    <name type="synonym">Bipolaris zeicola</name>
    <dbReference type="NCBI Taxonomy" id="930089"/>
    <lineage>
        <taxon>Eukaryota</taxon>
        <taxon>Fungi</taxon>
        <taxon>Dikarya</taxon>
        <taxon>Ascomycota</taxon>
        <taxon>Pezizomycotina</taxon>
        <taxon>Dothideomycetes</taxon>
        <taxon>Pleosporomycetidae</taxon>
        <taxon>Pleosporales</taxon>
        <taxon>Pleosporineae</taxon>
        <taxon>Pleosporaceae</taxon>
        <taxon>Bipolaris</taxon>
    </lineage>
</organism>
<gene>
    <name evidence="2" type="ORF">COCCADRAFT_37371</name>
</gene>
<dbReference type="RefSeq" id="XP_007712958.1">
    <property type="nucleotide sequence ID" value="XM_007714768.1"/>
</dbReference>
<proteinExistence type="predicted"/>
<dbReference type="CDD" id="cd09917">
    <property type="entry name" value="F-box_SF"/>
    <property type="match status" value="1"/>
</dbReference>
<dbReference type="PROSITE" id="PS50181">
    <property type="entry name" value="FBOX"/>
    <property type="match status" value="1"/>
</dbReference>
<dbReference type="KEGG" id="bze:COCCADRAFT_37371"/>
<dbReference type="SUPFAM" id="SSF81383">
    <property type="entry name" value="F-box domain"/>
    <property type="match status" value="1"/>
</dbReference>
<dbReference type="Gene3D" id="1.20.1280.50">
    <property type="match status" value="1"/>
</dbReference>
<dbReference type="STRING" id="930089.W6Y563"/>
<evidence type="ECO:0000313" key="2">
    <source>
        <dbReference type="EMBL" id="EUC32770.1"/>
    </source>
</evidence>
<keyword evidence="3" id="KW-1185">Reference proteome</keyword>
<dbReference type="eggNOG" id="ENOG502SE35">
    <property type="taxonomic scope" value="Eukaryota"/>
</dbReference>
<dbReference type="Pfam" id="PF12937">
    <property type="entry name" value="F-box-like"/>
    <property type="match status" value="1"/>
</dbReference>
<dbReference type="GeneID" id="19148512"/>
<dbReference type="InterPro" id="IPR001810">
    <property type="entry name" value="F-box_dom"/>
</dbReference>